<reference evidence="1 2" key="1">
    <citation type="submission" date="2016-03" db="EMBL/GenBank/DDBJ databases">
        <title>Trachymyrmex septentrionalis WGS genome.</title>
        <authorList>
            <person name="Nygaard S."/>
            <person name="Hu H."/>
            <person name="Boomsma J."/>
            <person name="Zhang G."/>
        </authorList>
    </citation>
    <scope>NUCLEOTIDE SEQUENCE [LARGE SCALE GENOMIC DNA]</scope>
    <source>
        <strain evidence="1">Tsep2-gDNA-1</strain>
        <tissue evidence="1">Whole body</tissue>
    </source>
</reference>
<evidence type="ECO:0000313" key="2">
    <source>
        <dbReference type="Proteomes" id="UP000078541"/>
    </source>
</evidence>
<keyword evidence="2" id="KW-1185">Reference proteome</keyword>
<protein>
    <submittedName>
        <fullName evidence="1">Uncharacterized protein</fullName>
    </submittedName>
</protein>
<dbReference type="EMBL" id="KQ981923">
    <property type="protein sequence ID" value="KYN32914.1"/>
    <property type="molecule type" value="Genomic_DNA"/>
</dbReference>
<proteinExistence type="predicted"/>
<dbReference type="Proteomes" id="UP000078541">
    <property type="component" value="Unassembled WGS sequence"/>
</dbReference>
<accession>A0A195EYF2</accession>
<dbReference type="AlphaFoldDB" id="A0A195EYF2"/>
<organism evidence="1 2">
    <name type="scientific">Trachymyrmex septentrionalis</name>
    <dbReference type="NCBI Taxonomy" id="34720"/>
    <lineage>
        <taxon>Eukaryota</taxon>
        <taxon>Metazoa</taxon>
        <taxon>Ecdysozoa</taxon>
        <taxon>Arthropoda</taxon>
        <taxon>Hexapoda</taxon>
        <taxon>Insecta</taxon>
        <taxon>Pterygota</taxon>
        <taxon>Neoptera</taxon>
        <taxon>Endopterygota</taxon>
        <taxon>Hymenoptera</taxon>
        <taxon>Apocrita</taxon>
        <taxon>Aculeata</taxon>
        <taxon>Formicoidea</taxon>
        <taxon>Formicidae</taxon>
        <taxon>Myrmicinae</taxon>
        <taxon>Trachymyrmex</taxon>
    </lineage>
</organism>
<sequence length="240" mass="26963">MRSSSAGRINQNRPLTFYVEKAVTARSRKQNGSLQRGYPAWSGRRRFIRVYSAARTQEAEPRELREREREIGGRLQHRHLIASSVSAYRARPVLHVEGRGIGLLAESVSPEVHPGSHPAPLRSLFRERYGVSRLDPCSASGAGVEGGYDRDVKPFSHPSIVAKGKNDSVIMQKMLLIFNFNEIMLTRRIKGGMFKHSHKYGECLSVFPTSNDNYPLESKESFVKPEVKSRSSKCHGAHCS</sequence>
<evidence type="ECO:0000313" key="1">
    <source>
        <dbReference type="EMBL" id="KYN32914.1"/>
    </source>
</evidence>
<gene>
    <name evidence="1" type="ORF">ALC56_12730</name>
</gene>
<name>A0A195EYF2_9HYME</name>